<keyword evidence="6" id="KW-1185">Reference proteome</keyword>
<dbReference type="AlphaFoldDB" id="A0A261ER39"/>
<dbReference type="SUPFAM" id="SSF53448">
    <property type="entry name" value="Nucleotide-diphospho-sugar transferases"/>
    <property type="match status" value="1"/>
</dbReference>
<dbReference type="GO" id="GO:0016020">
    <property type="term" value="C:membrane"/>
    <property type="evidence" value="ECO:0007669"/>
    <property type="project" value="GOC"/>
</dbReference>
<dbReference type="InterPro" id="IPR029044">
    <property type="entry name" value="Nucleotide-diphossugar_trans"/>
</dbReference>
<dbReference type="RefSeq" id="WP_244569255.1">
    <property type="nucleotide sequence ID" value="NZ_MWWQ01000016.1"/>
</dbReference>
<dbReference type="InterPro" id="IPR001173">
    <property type="entry name" value="Glyco_trans_2-like"/>
</dbReference>
<dbReference type="GO" id="GO:0004582">
    <property type="term" value="F:dolichyl-phosphate beta-D-mannosyltransferase activity"/>
    <property type="evidence" value="ECO:0007669"/>
    <property type="project" value="InterPro"/>
</dbReference>
<organism evidence="5 6">
    <name type="scientific">Pseudoscardovia suis</name>
    <dbReference type="NCBI Taxonomy" id="987063"/>
    <lineage>
        <taxon>Bacteria</taxon>
        <taxon>Bacillati</taxon>
        <taxon>Actinomycetota</taxon>
        <taxon>Actinomycetes</taxon>
        <taxon>Bifidobacteriales</taxon>
        <taxon>Bifidobacteriaceae</taxon>
        <taxon>Pseudoscardovia</taxon>
    </lineage>
</organism>
<evidence type="ECO:0000256" key="2">
    <source>
        <dbReference type="ARBA" id="ARBA00022676"/>
    </source>
</evidence>
<sequence>MPYTSTHRVIVIMPTYNERENLQPTIGGIMNNCTNVEVLVVDDSSPDGTGKLAEQMAAKNPRLHVIHRKTKNGLGPAYLAGFQWALLHQYDVVCEMDMDGSHRPQDLPQLIRTIDQRPDVDLVIGSRRVRGGSTENWPVYRDLISRCGSWYSRLCLGVPVHDMTAGFRAYRASIMQRLHLDTVRANGYVFQVDMTRRVHQAGGTIVEVPIVFVERTRGKSKMSKAIVVEAMCAVTHWGLQRLFHAGDYKRARKTSAAQRK</sequence>
<comment type="caution">
    <text evidence="5">The sequence shown here is derived from an EMBL/GenBank/DDBJ whole genome shotgun (WGS) entry which is preliminary data.</text>
</comment>
<dbReference type="InterPro" id="IPR039528">
    <property type="entry name" value="DPM1-like"/>
</dbReference>
<dbReference type="Gene3D" id="3.90.550.10">
    <property type="entry name" value="Spore Coat Polysaccharide Biosynthesis Protein SpsA, Chain A"/>
    <property type="match status" value="1"/>
</dbReference>
<proteinExistence type="inferred from homology"/>
<name>A0A261ER39_9BIFI</name>
<evidence type="ECO:0000313" key="6">
    <source>
        <dbReference type="Proteomes" id="UP000216454"/>
    </source>
</evidence>
<keyword evidence="2 5" id="KW-0328">Glycosyltransferase</keyword>
<dbReference type="GO" id="GO:0009247">
    <property type="term" value="P:glycolipid biosynthetic process"/>
    <property type="evidence" value="ECO:0007669"/>
    <property type="project" value="TreeGrafter"/>
</dbReference>
<reference evidence="5 6" key="1">
    <citation type="journal article" date="2017" name="BMC Genomics">
        <title>Comparative genomic and phylogenomic analyses of the Bifidobacteriaceae family.</title>
        <authorList>
            <person name="Lugli G.A."/>
            <person name="Milani C."/>
            <person name="Turroni F."/>
            <person name="Duranti S."/>
            <person name="Mancabelli L."/>
            <person name="Mangifesta M."/>
            <person name="Ferrario C."/>
            <person name="Modesto M."/>
            <person name="Mattarelli P."/>
            <person name="Jiri K."/>
            <person name="van Sinderen D."/>
            <person name="Ventura M."/>
        </authorList>
    </citation>
    <scope>NUCLEOTIDE SEQUENCE [LARGE SCALE GENOMIC DNA]</scope>
    <source>
        <strain evidence="5 6">DSM 24744</strain>
    </source>
</reference>
<dbReference type="EMBL" id="MWWQ01000016">
    <property type="protein sequence ID" value="OZG49315.1"/>
    <property type="molecule type" value="Genomic_DNA"/>
</dbReference>
<keyword evidence="3 5" id="KW-0808">Transferase</keyword>
<dbReference type="PANTHER" id="PTHR43398">
    <property type="entry name" value="DOLICHOL-PHOSPHATE MANNOSYLTRANSFERASE SUBUNIT 1"/>
    <property type="match status" value="1"/>
</dbReference>
<feature type="domain" description="Glycosyltransferase 2-like" evidence="4">
    <location>
        <begin position="11"/>
        <end position="176"/>
    </location>
</feature>
<dbReference type="Pfam" id="PF00535">
    <property type="entry name" value="Glycos_transf_2"/>
    <property type="match status" value="1"/>
</dbReference>
<evidence type="ECO:0000313" key="5">
    <source>
        <dbReference type="EMBL" id="OZG49315.1"/>
    </source>
</evidence>
<dbReference type="CDD" id="cd06442">
    <property type="entry name" value="DPM1_like"/>
    <property type="match status" value="1"/>
</dbReference>
<evidence type="ECO:0000259" key="4">
    <source>
        <dbReference type="Pfam" id="PF00535"/>
    </source>
</evidence>
<evidence type="ECO:0000256" key="3">
    <source>
        <dbReference type="ARBA" id="ARBA00022679"/>
    </source>
</evidence>
<gene>
    <name evidence="5" type="ORF">PSSU_1573</name>
</gene>
<dbReference type="Proteomes" id="UP000216454">
    <property type="component" value="Unassembled WGS sequence"/>
</dbReference>
<comment type="similarity">
    <text evidence="1">Belongs to the glycosyltransferase 2 family.</text>
</comment>
<dbReference type="PANTHER" id="PTHR43398:SF1">
    <property type="entry name" value="DOLICHOL-PHOSPHATE MANNOSYLTRANSFERASE SUBUNIT 1"/>
    <property type="match status" value="1"/>
</dbReference>
<dbReference type="FunFam" id="3.90.550.10:FF:000122">
    <property type="entry name" value="Dolichol-phosphate mannosyltransferase subunit 1"/>
    <property type="match status" value="1"/>
</dbReference>
<accession>A0A261ER39</accession>
<protein>
    <submittedName>
        <fullName evidence="5">Dolichol-phosphate mannosyltransferase</fullName>
    </submittedName>
</protein>
<evidence type="ECO:0000256" key="1">
    <source>
        <dbReference type="ARBA" id="ARBA00006739"/>
    </source>
</evidence>